<keyword evidence="1" id="KW-1185">Reference proteome</keyword>
<dbReference type="GeneID" id="112464151"/>
<protein>
    <submittedName>
        <fullName evidence="2">Uncharacterized protein LOC112464151</fullName>
    </submittedName>
</protein>
<dbReference type="AlphaFoldDB" id="A0A6J1QWS2"/>
<evidence type="ECO:0000313" key="2">
    <source>
        <dbReference type="RefSeq" id="XP_024886757.1"/>
    </source>
</evidence>
<proteinExistence type="predicted"/>
<dbReference type="Proteomes" id="UP000504618">
    <property type="component" value="Unplaced"/>
</dbReference>
<gene>
    <name evidence="2" type="primary">LOC112464151</name>
</gene>
<evidence type="ECO:0000313" key="1">
    <source>
        <dbReference type="Proteomes" id="UP000504618"/>
    </source>
</evidence>
<organism evidence="1 2">
    <name type="scientific">Temnothorax curvispinosus</name>
    <dbReference type="NCBI Taxonomy" id="300111"/>
    <lineage>
        <taxon>Eukaryota</taxon>
        <taxon>Metazoa</taxon>
        <taxon>Ecdysozoa</taxon>
        <taxon>Arthropoda</taxon>
        <taxon>Hexapoda</taxon>
        <taxon>Insecta</taxon>
        <taxon>Pterygota</taxon>
        <taxon>Neoptera</taxon>
        <taxon>Endopterygota</taxon>
        <taxon>Hymenoptera</taxon>
        <taxon>Apocrita</taxon>
        <taxon>Aculeata</taxon>
        <taxon>Formicoidea</taxon>
        <taxon>Formicidae</taxon>
        <taxon>Myrmicinae</taxon>
        <taxon>Temnothorax</taxon>
    </lineage>
</organism>
<name>A0A6J1QWS2_9HYME</name>
<accession>A0A6J1QWS2</accession>
<dbReference type="RefSeq" id="XP_024886757.1">
    <property type="nucleotide sequence ID" value="XM_025030989.1"/>
</dbReference>
<reference evidence="2" key="1">
    <citation type="submission" date="2025-08" db="UniProtKB">
        <authorList>
            <consortium name="RefSeq"/>
        </authorList>
    </citation>
    <scope>IDENTIFICATION</scope>
    <source>
        <tissue evidence="2">Whole body</tissue>
    </source>
</reference>
<sequence>MAPGSTTKICLEKLQRNFTAMILIIRRRAYRTSLKHPFPTKTTKILETVPTVATTETGHTKTNHLKEPMEVESRLTTPEKLCGDVMSVRIDDRDTSAFRK</sequence>